<keyword evidence="1" id="KW-1133">Transmembrane helix</keyword>
<evidence type="ECO:0000313" key="3">
    <source>
        <dbReference type="Proteomes" id="UP001571476"/>
    </source>
</evidence>
<evidence type="ECO:0000256" key="1">
    <source>
        <dbReference type="SAM" id="Phobius"/>
    </source>
</evidence>
<comment type="caution">
    <text evidence="2">The sequence shown here is derived from an EMBL/GenBank/DDBJ whole genome shotgun (WGS) entry which is preliminary data.</text>
</comment>
<dbReference type="RefSeq" id="WP_372563720.1">
    <property type="nucleotide sequence ID" value="NZ_JBGOSP010000010.1"/>
</dbReference>
<keyword evidence="1" id="KW-0472">Membrane</keyword>
<keyword evidence="3" id="KW-1185">Reference proteome</keyword>
<protein>
    <recommendedName>
        <fullName evidence="4">Integral membrane protein</fullName>
    </recommendedName>
</protein>
<sequence>MTKERRRRIVSLLEIGVCIAVGAAISFRLAPYDLPFFLHAACVLGTAGSALSALLNIEQAWTATTHRCTAPGCDFRVRIQHADAGESRRWQEIAAAHPRHDAV</sequence>
<feature type="transmembrane region" description="Helical" evidence="1">
    <location>
        <begin position="36"/>
        <end position="57"/>
    </location>
</feature>
<organism evidence="2 3">
    <name type="scientific">Streptomyces aureus</name>
    <dbReference type="NCBI Taxonomy" id="193461"/>
    <lineage>
        <taxon>Bacteria</taxon>
        <taxon>Bacillati</taxon>
        <taxon>Actinomycetota</taxon>
        <taxon>Actinomycetes</taxon>
        <taxon>Kitasatosporales</taxon>
        <taxon>Streptomycetaceae</taxon>
        <taxon>Streptomyces</taxon>
    </lineage>
</organism>
<gene>
    <name evidence="2" type="ORF">ACEG43_21030</name>
</gene>
<reference evidence="2 3" key="1">
    <citation type="submission" date="2024-08" db="EMBL/GenBank/DDBJ databases">
        <title>Genome sequence of Streptomyces aureus CACIA-1.46HGO.</title>
        <authorList>
            <person name="Evangelista-Martinez Z."/>
        </authorList>
    </citation>
    <scope>NUCLEOTIDE SEQUENCE [LARGE SCALE GENOMIC DNA]</scope>
    <source>
        <strain evidence="2 3">CACIA-1.46HGO</strain>
    </source>
</reference>
<proteinExistence type="predicted"/>
<dbReference type="Proteomes" id="UP001571476">
    <property type="component" value="Unassembled WGS sequence"/>
</dbReference>
<evidence type="ECO:0008006" key="4">
    <source>
        <dbReference type="Google" id="ProtNLM"/>
    </source>
</evidence>
<name>A0ABV4SM67_9ACTN</name>
<accession>A0ABV4SM67</accession>
<evidence type="ECO:0000313" key="2">
    <source>
        <dbReference type="EMBL" id="MFA3838628.1"/>
    </source>
</evidence>
<dbReference type="EMBL" id="JBGOSP010000010">
    <property type="protein sequence ID" value="MFA3838628.1"/>
    <property type="molecule type" value="Genomic_DNA"/>
</dbReference>
<keyword evidence="1" id="KW-0812">Transmembrane</keyword>
<feature type="transmembrane region" description="Helical" evidence="1">
    <location>
        <begin position="12"/>
        <end position="30"/>
    </location>
</feature>